<dbReference type="PANTHER" id="PTHR43581:SF2">
    <property type="entry name" value="EXCINUCLEASE ATPASE SUBUNIT"/>
    <property type="match status" value="1"/>
</dbReference>
<dbReference type="Pfam" id="PF12476">
    <property type="entry name" value="DUF3696"/>
    <property type="match status" value="1"/>
</dbReference>
<evidence type="ECO:0000313" key="3">
    <source>
        <dbReference type="EMBL" id="AFY92886.1"/>
    </source>
</evidence>
<dbReference type="HOGENOM" id="CLU_032548_1_1_3"/>
<name>K9UEN9_CHAP6</name>
<dbReference type="AlphaFoldDB" id="K9UEN9"/>
<dbReference type="EMBL" id="CP003600">
    <property type="protein sequence ID" value="AFY92886.1"/>
    <property type="molecule type" value="Genomic_DNA"/>
</dbReference>
<sequence length="413" mass="47365">MLTKIELQNFKCFQEKTVFPLGRLTLLTGINGQGKSSLIQSLLLMRQSIEYNDRTIKLILNGNCLNLGRFNEIRNTHTSREKPIVFKYFHNNVVNSDDGEIITTQGSADYSFVEDMKDDMVATLKSVEIEANSSWLLTNDSRAFHEKFEFDQDEQDDQLLHFVPTYIQILEKKIEYQKLLNFSAIHYISADRLGPQDFYFRSTIPKFPNVGLKGELTVNLLYRMKDELIDDNLCLGADAKTLIIQTQEWLNKIFDGAKVEVFGSQTNVLELMFNSSLSKDRFRPANIGFGYHCILPIIVSGLIAKEGEILIVENPEAHLHPKAQSELAKFLAKISACGIQVFIESHSDHILNALRIAVLDKILIHEELSILYFSQHIDQSVIQIPLHPDGKIEEWPDGFFDQMDKDFERLFEI</sequence>
<evidence type="ECO:0000313" key="4">
    <source>
        <dbReference type="Proteomes" id="UP000010366"/>
    </source>
</evidence>
<dbReference type="OrthoDB" id="9809324at2"/>
<evidence type="ECO:0000259" key="1">
    <source>
        <dbReference type="Pfam" id="PF12476"/>
    </source>
</evidence>
<dbReference type="STRING" id="1173020.Cha6605_1764"/>
<dbReference type="Gene3D" id="3.40.50.300">
    <property type="entry name" value="P-loop containing nucleotide triphosphate hydrolases"/>
    <property type="match status" value="2"/>
</dbReference>
<reference evidence="3 4" key="1">
    <citation type="submission" date="2012-05" db="EMBL/GenBank/DDBJ databases">
        <title>Finished chromosome of genome of Chamaesiphon sp. PCC 6605.</title>
        <authorList>
            <consortium name="US DOE Joint Genome Institute"/>
            <person name="Gugger M."/>
            <person name="Coursin T."/>
            <person name="Rippka R."/>
            <person name="Tandeau De Marsac N."/>
            <person name="Huntemann M."/>
            <person name="Wei C.-L."/>
            <person name="Han J."/>
            <person name="Detter J.C."/>
            <person name="Han C."/>
            <person name="Tapia R."/>
            <person name="Chen A."/>
            <person name="Kyrpides N."/>
            <person name="Mavromatis K."/>
            <person name="Markowitz V."/>
            <person name="Szeto E."/>
            <person name="Ivanova N."/>
            <person name="Pagani I."/>
            <person name="Pati A."/>
            <person name="Goodwin L."/>
            <person name="Nordberg H.P."/>
            <person name="Cantor M.N."/>
            <person name="Hua S.X."/>
            <person name="Woyke T."/>
            <person name="Kerfeld C.A."/>
        </authorList>
    </citation>
    <scope>NUCLEOTIDE SEQUENCE [LARGE SCALE GENOMIC DNA]</scope>
    <source>
        <strain evidence="4">ATCC 27169 / PCC 6605</strain>
    </source>
</reference>
<dbReference type="InterPro" id="IPR027417">
    <property type="entry name" value="P-loop_NTPase"/>
</dbReference>
<organism evidence="3 4">
    <name type="scientific">Chamaesiphon minutus (strain ATCC 27169 / PCC 6605)</name>
    <dbReference type="NCBI Taxonomy" id="1173020"/>
    <lineage>
        <taxon>Bacteria</taxon>
        <taxon>Bacillati</taxon>
        <taxon>Cyanobacteriota</taxon>
        <taxon>Cyanophyceae</taxon>
        <taxon>Gomontiellales</taxon>
        <taxon>Chamaesiphonaceae</taxon>
        <taxon>Chamaesiphon</taxon>
    </lineage>
</organism>
<dbReference type="InterPro" id="IPR022532">
    <property type="entry name" value="DUF3696"/>
</dbReference>
<dbReference type="KEGG" id="cmp:Cha6605_1764"/>
<dbReference type="RefSeq" id="WP_015159057.1">
    <property type="nucleotide sequence ID" value="NC_019697.1"/>
</dbReference>
<evidence type="ECO:0000259" key="2">
    <source>
        <dbReference type="Pfam" id="PF13175"/>
    </source>
</evidence>
<dbReference type="SUPFAM" id="SSF52540">
    <property type="entry name" value="P-loop containing nucleoside triphosphate hydrolases"/>
    <property type="match status" value="1"/>
</dbReference>
<feature type="domain" description="Endonuclease GajA/Old nuclease/RecF-like AAA" evidence="2">
    <location>
        <begin position="1"/>
        <end position="350"/>
    </location>
</feature>
<dbReference type="PANTHER" id="PTHR43581">
    <property type="entry name" value="ATP/GTP PHOSPHATASE"/>
    <property type="match status" value="1"/>
</dbReference>
<keyword evidence="4" id="KW-1185">Reference proteome</keyword>
<dbReference type="PATRIC" id="fig|1173020.3.peg.2015"/>
<feature type="domain" description="DUF3696" evidence="1">
    <location>
        <begin position="365"/>
        <end position="410"/>
    </location>
</feature>
<protein>
    <recommendedName>
        <fullName evidence="5">ATPase</fullName>
    </recommendedName>
</protein>
<dbReference type="PIRSF" id="PIRSF034888">
    <property type="entry name" value="P-loop_UCP034888"/>
    <property type="match status" value="1"/>
</dbReference>
<accession>K9UEN9</accession>
<dbReference type="Pfam" id="PF13175">
    <property type="entry name" value="AAA_15"/>
    <property type="match status" value="1"/>
</dbReference>
<dbReference type="Proteomes" id="UP000010366">
    <property type="component" value="Chromosome"/>
</dbReference>
<evidence type="ECO:0008006" key="5">
    <source>
        <dbReference type="Google" id="ProtNLM"/>
    </source>
</evidence>
<proteinExistence type="predicted"/>
<dbReference type="InterPro" id="IPR041685">
    <property type="entry name" value="AAA_GajA/Old/RecF-like"/>
</dbReference>
<dbReference type="InterPro" id="IPR014592">
    <property type="entry name" value="P-loop_UCP034888"/>
</dbReference>
<gene>
    <name evidence="3" type="ORF">Cha6605_1764</name>
</gene>
<dbReference type="eggNOG" id="COG4938">
    <property type="taxonomic scope" value="Bacteria"/>
</dbReference>
<dbReference type="InterPro" id="IPR051396">
    <property type="entry name" value="Bact_Antivir_Def_Nuclease"/>
</dbReference>